<dbReference type="RefSeq" id="WP_106215418.1">
    <property type="nucleotide sequence ID" value="NZ_PVZF01000018.1"/>
</dbReference>
<evidence type="ECO:0000313" key="4">
    <source>
        <dbReference type="Proteomes" id="UP000238083"/>
    </source>
</evidence>
<dbReference type="Proteomes" id="UP000238083">
    <property type="component" value="Unassembled WGS sequence"/>
</dbReference>
<proteinExistence type="predicted"/>
<dbReference type="InterPro" id="IPR001932">
    <property type="entry name" value="PPM-type_phosphatase-like_dom"/>
</dbReference>
<dbReference type="Pfam" id="PF13581">
    <property type="entry name" value="HATPase_c_2"/>
    <property type="match status" value="1"/>
</dbReference>
<dbReference type="SUPFAM" id="SSF55785">
    <property type="entry name" value="PYP-like sensor domain (PAS domain)"/>
    <property type="match status" value="1"/>
</dbReference>
<dbReference type="PANTHER" id="PTHR43156:SF2">
    <property type="entry name" value="STAGE II SPORULATION PROTEIN E"/>
    <property type="match status" value="1"/>
</dbReference>
<organism evidence="3 4">
    <name type="scientific">Kineococcus rhizosphaerae</name>
    <dbReference type="NCBI Taxonomy" id="559628"/>
    <lineage>
        <taxon>Bacteria</taxon>
        <taxon>Bacillati</taxon>
        <taxon>Actinomycetota</taxon>
        <taxon>Actinomycetes</taxon>
        <taxon>Kineosporiales</taxon>
        <taxon>Kineosporiaceae</taxon>
        <taxon>Kineococcus</taxon>
    </lineage>
</organism>
<keyword evidence="4" id="KW-1185">Reference proteome</keyword>
<dbReference type="SMART" id="SM00331">
    <property type="entry name" value="PP2C_SIG"/>
    <property type="match status" value="1"/>
</dbReference>
<evidence type="ECO:0000259" key="2">
    <source>
        <dbReference type="PROSITE" id="PS50112"/>
    </source>
</evidence>
<evidence type="ECO:0000313" key="3">
    <source>
        <dbReference type="EMBL" id="PRY10082.1"/>
    </source>
</evidence>
<dbReference type="InterPro" id="IPR013656">
    <property type="entry name" value="PAS_4"/>
</dbReference>
<comment type="caution">
    <text evidence="3">The sequence shown here is derived from an EMBL/GenBank/DDBJ whole genome shotgun (WGS) entry which is preliminary data.</text>
</comment>
<gene>
    <name evidence="3" type="ORF">CLV37_11852</name>
</gene>
<dbReference type="InterPro" id="IPR036457">
    <property type="entry name" value="PPM-type-like_dom_sf"/>
</dbReference>
<dbReference type="Gene3D" id="3.60.40.10">
    <property type="entry name" value="PPM-type phosphatase domain"/>
    <property type="match status" value="1"/>
</dbReference>
<evidence type="ECO:0000256" key="1">
    <source>
        <dbReference type="ARBA" id="ARBA00022801"/>
    </source>
</evidence>
<dbReference type="OrthoDB" id="118142at2"/>
<dbReference type="InterPro" id="IPR000014">
    <property type="entry name" value="PAS"/>
</dbReference>
<dbReference type="InterPro" id="IPR003594">
    <property type="entry name" value="HATPase_dom"/>
</dbReference>
<dbReference type="Gene3D" id="3.30.450.20">
    <property type="entry name" value="PAS domain"/>
    <property type="match status" value="1"/>
</dbReference>
<dbReference type="InterPro" id="IPR036890">
    <property type="entry name" value="HATPase_C_sf"/>
</dbReference>
<keyword evidence="1" id="KW-0378">Hydrolase</keyword>
<dbReference type="PROSITE" id="PS50112">
    <property type="entry name" value="PAS"/>
    <property type="match status" value="1"/>
</dbReference>
<name>A0A2T0QWY4_9ACTN</name>
<dbReference type="AlphaFoldDB" id="A0A2T0QWY4"/>
<dbReference type="Pfam" id="PF07228">
    <property type="entry name" value="SpoIIE"/>
    <property type="match status" value="1"/>
</dbReference>
<dbReference type="CDD" id="cd00130">
    <property type="entry name" value="PAS"/>
    <property type="match status" value="1"/>
</dbReference>
<dbReference type="GO" id="GO:0016791">
    <property type="term" value="F:phosphatase activity"/>
    <property type="evidence" value="ECO:0007669"/>
    <property type="project" value="TreeGrafter"/>
</dbReference>
<reference evidence="3 4" key="1">
    <citation type="submission" date="2018-03" db="EMBL/GenBank/DDBJ databases">
        <title>Genomic Encyclopedia of Archaeal and Bacterial Type Strains, Phase II (KMG-II): from individual species to whole genera.</title>
        <authorList>
            <person name="Goeker M."/>
        </authorList>
    </citation>
    <scope>NUCLEOTIDE SEQUENCE [LARGE SCALE GENOMIC DNA]</scope>
    <source>
        <strain evidence="3 4">DSM 19711</strain>
    </source>
</reference>
<dbReference type="EMBL" id="PVZF01000018">
    <property type="protein sequence ID" value="PRY10082.1"/>
    <property type="molecule type" value="Genomic_DNA"/>
</dbReference>
<protein>
    <submittedName>
        <fullName evidence="3">PAS domain S-box-containing protein</fullName>
    </submittedName>
</protein>
<dbReference type="SUPFAM" id="SSF55874">
    <property type="entry name" value="ATPase domain of HSP90 chaperone/DNA topoisomerase II/histidine kinase"/>
    <property type="match status" value="1"/>
</dbReference>
<sequence>MPHAPDLAAVFEHLPTAHLLLDRDLVVAEVNRAYTALLDRTREELVGHPVFAVFPPDPANLDADGVHPLERSFRRALAGGTDVLPALQYDVLDPRTGQRHLRHWSIANVPLPGPDGTVQFVLQRIEDITDTVLERARSERVETELLVRGQEVEASRRAEQAAARTVAAQALVALQLTDASTHAEAQQVLREFARLVLDATSAAVTLLDEHPPGTAAGVVTAAGCTTLVQAPVVVDGIALGEYALGWEQPRELSEVDRGVVEAAAAQYGQTVVRLRARDVERLAAANALALAETLQRSLLPRPARLDGLAVTARYQAAALQARVGGDWYDGFSTADGTTTLTVGDVSGHDGKAAALMGQVRSLLRGIAYAVPADAGELLDILDDALFDLGVDALASAVLLTVHTGADGTRSVRWSNAGHPPPLVLLPDGSVDVLARDPELLLGCRTGTGRSVHEHPFPDGATLLLYTDGLVERRDRPVDDGIADLRARTAALAHLSPDELCDRLVAELARDAEDDVVLLLARAVPVGGPRLDELLPPTATAAARARHLVQESCRLAGIPDETADTATLLVSEAVTNAVVHGRGPVRLVLDVDADRVHLEVSDAAPAAPVRREIDLEAVGGRGLQLIDALASAWGVRADPPGKTVWLDVH</sequence>
<dbReference type="PANTHER" id="PTHR43156">
    <property type="entry name" value="STAGE II SPORULATION PROTEIN E-RELATED"/>
    <property type="match status" value="1"/>
</dbReference>
<dbReference type="SMART" id="SM00091">
    <property type="entry name" value="PAS"/>
    <property type="match status" value="1"/>
</dbReference>
<dbReference type="Pfam" id="PF08448">
    <property type="entry name" value="PAS_4"/>
    <property type="match status" value="1"/>
</dbReference>
<accession>A0A2T0QWY4</accession>
<dbReference type="InterPro" id="IPR035965">
    <property type="entry name" value="PAS-like_dom_sf"/>
</dbReference>
<dbReference type="InterPro" id="IPR052016">
    <property type="entry name" value="Bact_Sigma-Reg"/>
</dbReference>
<dbReference type="Gene3D" id="3.30.565.10">
    <property type="entry name" value="Histidine kinase-like ATPase, C-terminal domain"/>
    <property type="match status" value="1"/>
</dbReference>
<dbReference type="CDD" id="cd16936">
    <property type="entry name" value="HATPase_RsbW-like"/>
    <property type="match status" value="1"/>
</dbReference>
<feature type="domain" description="PAS" evidence="2">
    <location>
        <begin position="3"/>
        <end position="57"/>
    </location>
</feature>